<dbReference type="PANTHER" id="PTHR31157">
    <property type="entry name" value="SCP DOMAIN-CONTAINING PROTEIN"/>
    <property type="match status" value="1"/>
</dbReference>
<dbReference type="Proteomes" id="UP000006056">
    <property type="component" value="Chromosome"/>
</dbReference>
<organism evidence="2 3">
    <name type="scientific">Terriglobus roseus (strain DSM 18391 / NRRL B-41598 / KBS 63)</name>
    <dbReference type="NCBI Taxonomy" id="926566"/>
    <lineage>
        <taxon>Bacteria</taxon>
        <taxon>Pseudomonadati</taxon>
        <taxon>Acidobacteriota</taxon>
        <taxon>Terriglobia</taxon>
        <taxon>Terriglobales</taxon>
        <taxon>Acidobacteriaceae</taxon>
        <taxon>Terriglobus</taxon>
    </lineage>
</organism>
<dbReference type="PANTHER" id="PTHR31157:SF1">
    <property type="entry name" value="SCP DOMAIN-CONTAINING PROTEIN"/>
    <property type="match status" value="1"/>
</dbReference>
<dbReference type="InterPro" id="IPR035940">
    <property type="entry name" value="CAP_sf"/>
</dbReference>
<dbReference type="STRING" id="926566.Terro_3206"/>
<dbReference type="eggNOG" id="COG2340">
    <property type="taxonomic scope" value="Bacteria"/>
</dbReference>
<evidence type="ECO:0000313" key="3">
    <source>
        <dbReference type="Proteomes" id="UP000006056"/>
    </source>
</evidence>
<evidence type="ECO:0000313" key="2">
    <source>
        <dbReference type="EMBL" id="AFL89425.1"/>
    </source>
</evidence>
<dbReference type="KEGG" id="trs:Terro_3206"/>
<dbReference type="Pfam" id="PF00188">
    <property type="entry name" value="CAP"/>
    <property type="match status" value="1"/>
</dbReference>
<reference evidence="2 3" key="1">
    <citation type="submission" date="2012-06" db="EMBL/GenBank/DDBJ databases">
        <title>Complete genome of Terriglobus roseus DSM 18391.</title>
        <authorList>
            <consortium name="US DOE Joint Genome Institute (JGI-PGF)"/>
            <person name="Lucas S."/>
            <person name="Copeland A."/>
            <person name="Lapidus A."/>
            <person name="Glavina del Rio T."/>
            <person name="Dalin E."/>
            <person name="Tice H."/>
            <person name="Bruce D."/>
            <person name="Goodwin L."/>
            <person name="Pitluck S."/>
            <person name="Peters L."/>
            <person name="Mikhailova N."/>
            <person name="Munk A.C.C."/>
            <person name="Kyrpides N."/>
            <person name="Mavromatis K."/>
            <person name="Ivanova N."/>
            <person name="Brettin T."/>
            <person name="Detter J.C."/>
            <person name="Han C."/>
            <person name="Larimer F."/>
            <person name="Land M."/>
            <person name="Hauser L."/>
            <person name="Markowitz V."/>
            <person name="Cheng J.-F."/>
            <person name="Hugenholtz P."/>
            <person name="Woyke T."/>
            <person name="Wu D."/>
            <person name="Brambilla E."/>
            <person name="Klenk H.-P."/>
            <person name="Eisen J.A."/>
        </authorList>
    </citation>
    <scope>NUCLEOTIDE SEQUENCE [LARGE SCALE GENOMIC DNA]</scope>
    <source>
        <strain evidence="3">DSM 18391 / NRRL B-41598 / KBS 63</strain>
    </source>
</reference>
<dbReference type="InterPro" id="IPR014044">
    <property type="entry name" value="CAP_dom"/>
</dbReference>
<keyword evidence="3" id="KW-1185">Reference proteome</keyword>
<gene>
    <name evidence="2" type="ordered locus">Terro_3206</name>
</gene>
<dbReference type="HOGENOM" id="CLU_1133162_0_0_0"/>
<proteinExistence type="predicted"/>
<feature type="domain" description="SCP" evidence="1">
    <location>
        <begin position="71"/>
        <end position="176"/>
    </location>
</feature>
<dbReference type="CDD" id="cd05379">
    <property type="entry name" value="CAP_bacterial"/>
    <property type="match status" value="1"/>
</dbReference>
<accession>I3ZJK7</accession>
<protein>
    <submittedName>
        <fullName evidence="2">Cysteine-rich secretory protein family</fullName>
    </submittedName>
</protein>
<evidence type="ECO:0000259" key="1">
    <source>
        <dbReference type="Pfam" id="PF00188"/>
    </source>
</evidence>
<dbReference type="AlphaFoldDB" id="I3ZJK7"/>
<sequence length="286" mass="31420">MNWRAETKKEEGGRTATPDSRLVIALRSLFADSSSYCAPSLFLFALCSCMLLPAVAHAQQHTIAEQYLFQSINQERAANGLAPLMWNRPLTHAAQYHAVQMRSLGTISHQFQGEPDLAARAAATGTKFSRVAENVATSGSIIEMHTALMNSPHHRENILDPKVNSIGISVVQSGRQLWGVEDFARDVVVLTYLQQEARVAELMMNAGIANVEPSQQAREMCRMSTGFSGDRPAFVMRFTAGDLERLPSQLTHRIAQGHVTSAAVGACELPEKSDFTSYNIAVVLYR</sequence>
<dbReference type="Gene3D" id="3.40.33.10">
    <property type="entry name" value="CAP"/>
    <property type="match status" value="1"/>
</dbReference>
<dbReference type="SUPFAM" id="SSF55797">
    <property type="entry name" value="PR-1-like"/>
    <property type="match status" value="1"/>
</dbReference>
<dbReference type="EMBL" id="CP003379">
    <property type="protein sequence ID" value="AFL89425.1"/>
    <property type="molecule type" value="Genomic_DNA"/>
</dbReference>
<name>I3ZJK7_TERRK</name>